<keyword evidence="3" id="KW-1185">Reference proteome</keyword>
<dbReference type="Gene3D" id="3.40.50.1820">
    <property type="entry name" value="alpha/beta hydrolase"/>
    <property type="match status" value="1"/>
</dbReference>
<dbReference type="SUPFAM" id="SSF53474">
    <property type="entry name" value="alpha/beta-Hydrolases"/>
    <property type="match status" value="1"/>
</dbReference>
<evidence type="ECO:0000259" key="1">
    <source>
        <dbReference type="Pfam" id="PF12697"/>
    </source>
</evidence>
<dbReference type="EMBL" id="JABAIV010000006">
    <property type="protein sequence ID" value="NNG24633.1"/>
    <property type="molecule type" value="Genomic_DNA"/>
</dbReference>
<evidence type="ECO:0000313" key="3">
    <source>
        <dbReference type="Proteomes" id="UP000533905"/>
    </source>
</evidence>
<reference evidence="2 3" key="1">
    <citation type="submission" date="2020-04" db="EMBL/GenBank/DDBJ databases">
        <title>Massilia sp. nov., a cold adapted bacteria isolated from Arctic soil.</title>
        <authorList>
            <person name="Son J."/>
            <person name="Ka J.-O."/>
        </authorList>
    </citation>
    <scope>NUCLEOTIDE SEQUENCE [LARGE SCALE GENOMIC DNA]</scope>
    <source>
        <strain evidence="2 3">ML15P13</strain>
    </source>
</reference>
<gene>
    <name evidence="2" type="ORF">HGB41_16695</name>
</gene>
<name>A0A7Y2K1W4_9BURK</name>
<keyword evidence="2" id="KW-0378">Hydrolase</keyword>
<dbReference type="AlphaFoldDB" id="A0A7Y2K1W4"/>
<sequence>MAKTLGVILLLAVCAYAAACVVLFFSQRSLIYFPPRTAAFPAPETSTLAVPGATLLVSERPVDGPKALLYLGGNAEDVSASLPLLARAFPERSLYLLHYRGYAGSTGHPTEAALVADALALFDRVAARHDDIVVVGRSLGAAVAVQVASSRPVGKLVLVTPFHSLRGLAAQQFPYFPVRWLLRDSYDAWRNAPQVTAPTLILAAGDDEIIPAHSTHKLLAHFTKSVATMRVIQETGHNSISDSPEYSRALQWAR</sequence>
<dbReference type="Pfam" id="PF12697">
    <property type="entry name" value="Abhydrolase_6"/>
    <property type="match status" value="1"/>
</dbReference>
<comment type="caution">
    <text evidence="2">The sequence shown here is derived from an EMBL/GenBank/DDBJ whole genome shotgun (WGS) entry which is preliminary data.</text>
</comment>
<dbReference type="PANTHER" id="PTHR12277">
    <property type="entry name" value="ALPHA/BETA HYDROLASE DOMAIN-CONTAINING PROTEIN"/>
    <property type="match status" value="1"/>
</dbReference>
<proteinExistence type="predicted"/>
<accession>A0A7Y2K1W4</accession>
<organism evidence="2 3">
    <name type="scientific">Telluria aromaticivorans</name>
    <dbReference type="NCBI Taxonomy" id="2725995"/>
    <lineage>
        <taxon>Bacteria</taxon>
        <taxon>Pseudomonadati</taxon>
        <taxon>Pseudomonadota</taxon>
        <taxon>Betaproteobacteria</taxon>
        <taxon>Burkholderiales</taxon>
        <taxon>Oxalobacteraceae</taxon>
        <taxon>Telluria group</taxon>
        <taxon>Telluria</taxon>
    </lineage>
</organism>
<evidence type="ECO:0000313" key="2">
    <source>
        <dbReference type="EMBL" id="NNG24633.1"/>
    </source>
</evidence>
<dbReference type="Proteomes" id="UP000533905">
    <property type="component" value="Unassembled WGS sequence"/>
</dbReference>
<dbReference type="InterPro" id="IPR029058">
    <property type="entry name" value="AB_hydrolase_fold"/>
</dbReference>
<dbReference type="GO" id="GO:0016787">
    <property type="term" value="F:hydrolase activity"/>
    <property type="evidence" value="ECO:0007669"/>
    <property type="project" value="UniProtKB-KW"/>
</dbReference>
<dbReference type="RefSeq" id="WP_171086480.1">
    <property type="nucleotide sequence ID" value="NZ_JABAIV010000006.1"/>
</dbReference>
<dbReference type="PANTHER" id="PTHR12277:SF79">
    <property type="entry name" value="XAA-PRO DIPEPTIDYL-PEPTIDASE-RELATED"/>
    <property type="match status" value="1"/>
</dbReference>
<feature type="domain" description="AB hydrolase-1" evidence="1">
    <location>
        <begin position="84"/>
        <end position="191"/>
    </location>
</feature>
<protein>
    <submittedName>
        <fullName evidence="2">Alpha/beta fold hydrolase</fullName>
    </submittedName>
</protein>
<dbReference type="InterPro" id="IPR000073">
    <property type="entry name" value="AB_hydrolase_1"/>
</dbReference>